<keyword evidence="13" id="KW-1185">Reference proteome</keyword>
<evidence type="ECO:0000256" key="9">
    <source>
        <dbReference type="SAM" id="MobiDB-lite"/>
    </source>
</evidence>
<comment type="subcellular location">
    <subcellularLocation>
        <location evidence="2">Cytoplasm</location>
    </subcellularLocation>
</comment>
<dbReference type="GO" id="GO:0008242">
    <property type="term" value="F:omega peptidase activity"/>
    <property type="evidence" value="ECO:0007669"/>
    <property type="project" value="UniProtKB-EC"/>
</dbReference>
<evidence type="ECO:0000256" key="8">
    <source>
        <dbReference type="ARBA" id="ARBA00032829"/>
    </source>
</evidence>
<sequence length="745" mass="82731">MSYEKDNPAFKTYKSFALLPTYTEVTILPQKTAFLTLLNLQVQLSQRDLTRKTKRKCLKSLVVSVNAKIKDNENISGSLSFSASPVIDLDDGLIKQAISPSGEYLAVLRVVENNKEKGKKKFVEIRRKGTLLHVLDVTDDHGDFYGDSQIGSLEWSRNESQIAYIAERKASEDISQKFDFIDDWGEQLSNKRHSAIVIVDIASSSSPQSNDGESGSGVVKVLPAFEGVVPGHLSVGIEHARSPRLNLTGDLLVFLSNKAGGPHWSCSELRSYDFKTGTHRIVVPIIHDPSKPHSSSSPSYPIEFPGLYIDQLPRRSSFISIENTEYLLVHSHWRSWKLVLAVNLLNGDVLDLSSSYAASETLNYKSYDLFAVWDKFIVMTESAPNQVDTLILGIVNGFNPITKDFDISWTPIDKPNDEEVAPILSNISWSVVTPYQDNLNLEMIHIKPITTTTTTTNDDNNNNNTSETNKQSKLPPLIVYPHGGPHTSVTTGLHLLVTTLVSIGFQIVEGWLFLCVGFGQNSIESLVGQIGELEVEEVQSTAKYLIDNNQADPNRVVIMGGSHGGFISAHLIGKYPASDFYRACVLRNPVLNIGGESNNHDDDKIKDNSVINNGILYLFITLGMASLTDIPDWCFAELSIPYTFAQPSLVLPSTYTQMFSHSPVKNIDRVKTPTLLTLGEQDHRVPHIDGLNWWYYLKGRSQNNGEKIDIRCKMYPETGHALDSVEAESDGAAEILRFLGEKLCV</sequence>
<dbReference type="OrthoDB" id="43744at2759"/>
<dbReference type="GO" id="GO:0005737">
    <property type="term" value="C:cytoplasm"/>
    <property type="evidence" value="ECO:0007669"/>
    <property type="project" value="UniProtKB-SubCell"/>
</dbReference>
<evidence type="ECO:0000259" key="11">
    <source>
        <dbReference type="Pfam" id="PF19283"/>
    </source>
</evidence>
<keyword evidence="6" id="KW-0963">Cytoplasm</keyword>
<keyword evidence="7" id="KW-0378">Hydrolase</keyword>
<evidence type="ECO:0000259" key="10">
    <source>
        <dbReference type="Pfam" id="PF00326"/>
    </source>
</evidence>
<dbReference type="EMBL" id="CAJVPL010000493">
    <property type="protein sequence ID" value="CAG8503052.1"/>
    <property type="molecule type" value="Genomic_DNA"/>
</dbReference>
<dbReference type="InterPro" id="IPR029058">
    <property type="entry name" value="AB_hydrolase_fold"/>
</dbReference>
<dbReference type="AlphaFoldDB" id="A0A9N9F185"/>
<evidence type="ECO:0000256" key="1">
    <source>
        <dbReference type="ARBA" id="ARBA00000721"/>
    </source>
</evidence>
<comment type="catalytic activity">
    <reaction evidence="1">
        <text>Cleavage of an N-acetyl or N-formyl amino acid from the N-terminus of a polypeptide.</text>
        <dbReference type="EC" id="3.4.19.1"/>
    </reaction>
</comment>
<dbReference type="EC" id="3.4.19.1" evidence="5"/>
<evidence type="ECO:0000256" key="2">
    <source>
        <dbReference type="ARBA" id="ARBA00004496"/>
    </source>
</evidence>
<feature type="compositionally biased region" description="Low complexity" evidence="9">
    <location>
        <begin position="452"/>
        <end position="465"/>
    </location>
</feature>
<dbReference type="SUPFAM" id="SSF82171">
    <property type="entry name" value="DPP6 N-terminal domain-like"/>
    <property type="match status" value="1"/>
</dbReference>
<gene>
    <name evidence="12" type="ORF">AGERDE_LOCUS4346</name>
</gene>
<comment type="subunit">
    <text evidence="4">Homotetramer.</text>
</comment>
<feature type="region of interest" description="Disordered" evidence="9">
    <location>
        <begin position="452"/>
        <end position="475"/>
    </location>
</feature>
<reference evidence="12" key="1">
    <citation type="submission" date="2021-06" db="EMBL/GenBank/DDBJ databases">
        <authorList>
            <person name="Kallberg Y."/>
            <person name="Tangrot J."/>
            <person name="Rosling A."/>
        </authorList>
    </citation>
    <scope>NUCLEOTIDE SEQUENCE</scope>
    <source>
        <strain evidence="12">MT106</strain>
    </source>
</reference>
<dbReference type="InterPro" id="IPR045550">
    <property type="entry name" value="AARE_N"/>
</dbReference>
<evidence type="ECO:0000313" key="12">
    <source>
        <dbReference type="EMBL" id="CAG8503052.1"/>
    </source>
</evidence>
<dbReference type="GO" id="GO:0004252">
    <property type="term" value="F:serine-type endopeptidase activity"/>
    <property type="evidence" value="ECO:0007669"/>
    <property type="project" value="TreeGrafter"/>
</dbReference>
<dbReference type="GO" id="GO:0006508">
    <property type="term" value="P:proteolysis"/>
    <property type="evidence" value="ECO:0007669"/>
    <property type="project" value="InterPro"/>
</dbReference>
<evidence type="ECO:0000256" key="7">
    <source>
        <dbReference type="ARBA" id="ARBA00022801"/>
    </source>
</evidence>
<dbReference type="PANTHER" id="PTHR42776">
    <property type="entry name" value="SERINE PEPTIDASE S9 FAMILY MEMBER"/>
    <property type="match status" value="1"/>
</dbReference>
<dbReference type="InterPro" id="IPR001375">
    <property type="entry name" value="Peptidase_S9_cat"/>
</dbReference>
<protein>
    <recommendedName>
        <fullName evidence="5">acylaminoacyl-peptidase</fullName>
        <ecNumber evidence="5">3.4.19.1</ecNumber>
    </recommendedName>
    <alternativeName>
        <fullName evidence="8">Dipeptidyl-peptidase V</fullName>
    </alternativeName>
</protein>
<feature type="domain" description="Peptidase S9 prolyl oligopeptidase catalytic" evidence="10">
    <location>
        <begin position="653"/>
        <end position="743"/>
    </location>
</feature>
<feature type="domain" description="Acylamino-acid-releasing enzyme N-terminal" evidence="11">
    <location>
        <begin position="13"/>
        <end position="203"/>
    </location>
</feature>
<dbReference type="PANTHER" id="PTHR42776:SF4">
    <property type="entry name" value="ACYLAMINO-ACID-RELEASING ENZYME"/>
    <property type="match status" value="1"/>
</dbReference>
<evidence type="ECO:0000313" key="13">
    <source>
        <dbReference type="Proteomes" id="UP000789831"/>
    </source>
</evidence>
<dbReference type="Gene3D" id="3.40.50.1820">
    <property type="entry name" value="alpha/beta hydrolase"/>
    <property type="match status" value="1"/>
</dbReference>
<evidence type="ECO:0000256" key="5">
    <source>
        <dbReference type="ARBA" id="ARBA00012917"/>
    </source>
</evidence>
<comment type="similarity">
    <text evidence="3">Belongs to the peptidase S9C family.</text>
</comment>
<evidence type="ECO:0000256" key="3">
    <source>
        <dbReference type="ARBA" id="ARBA00010040"/>
    </source>
</evidence>
<dbReference type="SUPFAM" id="SSF53474">
    <property type="entry name" value="alpha/beta-Hydrolases"/>
    <property type="match status" value="1"/>
</dbReference>
<feature type="domain" description="Acylamino-acid-releasing enzyme N-terminal" evidence="11">
    <location>
        <begin position="229"/>
        <end position="416"/>
    </location>
</feature>
<name>A0A9N9F185_9GLOM</name>
<accession>A0A9N9F185</accession>
<comment type="caution">
    <text evidence="12">The sequence shown here is derived from an EMBL/GenBank/DDBJ whole genome shotgun (WGS) entry which is preliminary data.</text>
</comment>
<dbReference type="Proteomes" id="UP000789831">
    <property type="component" value="Unassembled WGS sequence"/>
</dbReference>
<proteinExistence type="inferred from homology"/>
<evidence type="ECO:0000256" key="6">
    <source>
        <dbReference type="ARBA" id="ARBA00022490"/>
    </source>
</evidence>
<dbReference type="Pfam" id="PF19283">
    <property type="entry name" value="APEH_N"/>
    <property type="match status" value="2"/>
</dbReference>
<dbReference type="Pfam" id="PF00326">
    <property type="entry name" value="Peptidase_S9"/>
    <property type="match status" value="2"/>
</dbReference>
<organism evidence="12 13">
    <name type="scientific">Ambispora gerdemannii</name>
    <dbReference type="NCBI Taxonomy" id="144530"/>
    <lineage>
        <taxon>Eukaryota</taxon>
        <taxon>Fungi</taxon>
        <taxon>Fungi incertae sedis</taxon>
        <taxon>Mucoromycota</taxon>
        <taxon>Glomeromycotina</taxon>
        <taxon>Glomeromycetes</taxon>
        <taxon>Archaeosporales</taxon>
        <taxon>Ambisporaceae</taxon>
        <taxon>Ambispora</taxon>
    </lineage>
</organism>
<evidence type="ECO:0000256" key="4">
    <source>
        <dbReference type="ARBA" id="ARBA00011881"/>
    </source>
</evidence>
<feature type="domain" description="Peptidase S9 prolyl oligopeptidase catalytic" evidence="10">
    <location>
        <begin position="519"/>
        <end position="593"/>
    </location>
</feature>